<dbReference type="InterPro" id="IPR007560">
    <property type="entry name" value="Restrct_endonuc_IV_Mrr"/>
</dbReference>
<reference evidence="2 3" key="1">
    <citation type="submission" date="2018-11" db="EMBL/GenBank/DDBJ databases">
        <title>Whole genome sequence of Bibersteinia trehalosi strain OADDL-BT1 an multidrug resistant pathogen isolate.</title>
        <authorList>
            <person name="Couger M."/>
            <person name="Ramachandran A."/>
        </authorList>
    </citation>
    <scope>NUCLEOTIDE SEQUENCE [LARGE SCALE GENOMIC DNA]</scope>
    <source>
        <strain evidence="2 3">OADDL-BT1</strain>
    </source>
</reference>
<evidence type="ECO:0000313" key="3">
    <source>
        <dbReference type="Proteomes" id="UP000276010"/>
    </source>
</evidence>
<evidence type="ECO:0000259" key="1">
    <source>
        <dbReference type="Pfam" id="PF04471"/>
    </source>
</evidence>
<proteinExistence type="predicted"/>
<dbReference type="GO" id="GO:0009307">
    <property type="term" value="P:DNA restriction-modification system"/>
    <property type="evidence" value="ECO:0007669"/>
    <property type="project" value="InterPro"/>
</dbReference>
<dbReference type="Proteomes" id="UP000276010">
    <property type="component" value="Unassembled WGS sequence"/>
</dbReference>
<dbReference type="GO" id="GO:0004519">
    <property type="term" value="F:endonuclease activity"/>
    <property type="evidence" value="ECO:0007669"/>
    <property type="project" value="InterPro"/>
</dbReference>
<dbReference type="Pfam" id="PF04471">
    <property type="entry name" value="Mrr_cat"/>
    <property type="match status" value="1"/>
</dbReference>
<organism evidence="2 3">
    <name type="scientific">Bibersteinia trehalosi</name>
    <name type="common">Pasteurella trehalosi</name>
    <dbReference type="NCBI Taxonomy" id="47735"/>
    <lineage>
        <taxon>Bacteria</taxon>
        <taxon>Pseudomonadati</taxon>
        <taxon>Pseudomonadota</taxon>
        <taxon>Gammaproteobacteria</taxon>
        <taxon>Pasteurellales</taxon>
        <taxon>Pasteurellaceae</taxon>
        <taxon>Bibersteinia</taxon>
    </lineage>
</organism>
<evidence type="ECO:0000313" key="2">
    <source>
        <dbReference type="EMBL" id="RRN04714.1"/>
    </source>
</evidence>
<protein>
    <recommendedName>
        <fullName evidence="1">Restriction endonuclease type IV Mrr domain-containing protein</fullName>
    </recommendedName>
</protein>
<feature type="domain" description="Restriction endonuclease type IV Mrr" evidence="1">
    <location>
        <begin position="190"/>
        <end position="269"/>
    </location>
</feature>
<gene>
    <name evidence="2" type="ORF">EIM44_04560</name>
</gene>
<dbReference type="EMBL" id="RRUC01000015">
    <property type="protein sequence ID" value="RRN04714.1"/>
    <property type="molecule type" value="Genomic_DNA"/>
</dbReference>
<accession>A0A3R8LCH9</accession>
<dbReference type="GO" id="GO:0003677">
    <property type="term" value="F:DNA binding"/>
    <property type="evidence" value="ECO:0007669"/>
    <property type="project" value="InterPro"/>
</dbReference>
<name>A0A3R8LCH9_BIBTR</name>
<dbReference type="AlphaFoldDB" id="A0A3R8LCH9"/>
<sequence length="309" mass="35746">MSNPKIRYIKLGFGGSEAQWCIDNHSIYLGYGYIDLHNNASVGNWEQVMNILLGEGEHTGHQKGAATRHLNQIKTFYELTETDYFITFHQNKLWWCQPKGNAEPYYNDKNERIRYTLNGWSDKDLNGNILWEDHIDGRISQVQAFRGTICEIQESAQLLRIIKGEMKEETKIAIAAREHLQESLYPLITALNPDDFELLTDLIFARLGWQRESVLGKTKKGVDLVLHNPISNKTVNVQIKSRCDKSELEQFIYDCNAQEQEGYFVVHNDSEDLRQITEKTLGITLWGKIEVSQLCIKLGLVDWLIKRVR</sequence>
<comment type="caution">
    <text evidence="2">The sequence shown here is derived from an EMBL/GenBank/DDBJ whole genome shotgun (WGS) entry which is preliminary data.</text>
</comment>
<dbReference type="RefSeq" id="WP_125134717.1">
    <property type="nucleotide sequence ID" value="NZ_CP146202.1"/>
</dbReference>